<dbReference type="Gene3D" id="3.30.450.20">
    <property type="entry name" value="PAS domain"/>
    <property type="match status" value="1"/>
</dbReference>
<dbReference type="SMART" id="SM00091">
    <property type="entry name" value="PAS"/>
    <property type="match status" value="1"/>
</dbReference>
<accession>A0A4R2P4M0</accession>
<feature type="domain" description="PAS" evidence="6">
    <location>
        <begin position="212"/>
        <end position="257"/>
    </location>
</feature>
<dbReference type="InterPro" id="IPR035965">
    <property type="entry name" value="PAS-like_dom_sf"/>
</dbReference>
<dbReference type="CDD" id="cd00130">
    <property type="entry name" value="PAS"/>
    <property type="match status" value="1"/>
</dbReference>
<dbReference type="InterPro" id="IPR003593">
    <property type="entry name" value="AAA+_ATPase"/>
</dbReference>
<protein>
    <submittedName>
        <fullName evidence="7">Transcriptional regulator with PAS, ATPase and Fis domain</fullName>
    </submittedName>
</protein>
<feature type="domain" description="Sigma-54 factor interaction" evidence="5">
    <location>
        <begin position="340"/>
        <end position="570"/>
    </location>
</feature>
<evidence type="ECO:0000256" key="2">
    <source>
        <dbReference type="ARBA" id="ARBA00022840"/>
    </source>
</evidence>
<evidence type="ECO:0000256" key="4">
    <source>
        <dbReference type="ARBA" id="ARBA00023163"/>
    </source>
</evidence>
<evidence type="ECO:0000259" key="6">
    <source>
        <dbReference type="PROSITE" id="PS50112"/>
    </source>
</evidence>
<dbReference type="Pfam" id="PF00989">
    <property type="entry name" value="PAS"/>
    <property type="match status" value="1"/>
</dbReference>
<dbReference type="InterPro" id="IPR036388">
    <property type="entry name" value="WH-like_DNA-bd_sf"/>
</dbReference>
<dbReference type="GO" id="GO:0005524">
    <property type="term" value="F:ATP binding"/>
    <property type="evidence" value="ECO:0007669"/>
    <property type="project" value="UniProtKB-KW"/>
</dbReference>
<dbReference type="AlphaFoldDB" id="A0A4R2P4M0"/>
<dbReference type="SUPFAM" id="SSF52540">
    <property type="entry name" value="P-loop containing nucleoside triphosphate hydrolases"/>
    <property type="match status" value="1"/>
</dbReference>
<evidence type="ECO:0000313" key="8">
    <source>
        <dbReference type="Proteomes" id="UP000295416"/>
    </source>
</evidence>
<dbReference type="PANTHER" id="PTHR32071">
    <property type="entry name" value="TRANSCRIPTIONAL REGULATORY PROTEIN"/>
    <property type="match status" value="1"/>
</dbReference>
<dbReference type="InterPro" id="IPR025944">
    <property type="entry name" value="Sigma_54_int_dom_CS"/>
</dbReference>
<dbReference type="FunFam" id="3.40.50.300:FF:000006">
    <property type="entry name" value="DNA-binding transcriptional regulator NtrC"/>
    <property type="match status" value="1"/>
</dbReference>
<dbReference type="Pfam" id="PF25601">
    <property type="entry name" value="AAA_lid_14"/>
    <property type="match status" value="1"/>
</dbReference>
<proteinExistence type="predicted"/>
<dbReference type="InterPro" id="IPR000014">
    <property type="entry name" value="PAS"/>
</dbReference>
<dbReference type="Pfam" id="PF00158">
    <property type="entry name" value="Sigma54_activat"/>
    <property type="match status" value="1"/>
</dbReference>
<dbReference type="Gene3D" id="3.40.50.300">
    <property type="entry name" value="P-loop containing nucleotide triphosphate hydrolases"/>
    <property type="match status" value="1"/>
</dbReference>
<gene>
    <name evidence="7" type="ORF">EV207_10951</name>
</gene>
<dbReference type="InterPro" id="IPR058031">
    <property type="entry name" value="AAA_lid_NorR"/>
</dbReference>
<sequence length="694" mass="79071">MKTYGTILVVSYQRNTLKTMIGQLRELKLYEYFEIEARTVDELFHSTIGEDTLVLISSRIVFTMAKPYLSQDTSYIIADRTINFAKIRQLLELPKGSKVLLVSDIKEAAEETVLILKEAGIDLDFKPFYPNARYDQAVRVAITPGESELTPPSVERTIDVGSRIIDISSIMEVFTHFNMPNAAFRQLSARYMQSLLHVTDQLSQEILQTKLLRNSLKQVVDYSDDAMLLLTKDGLINVINQKATDILNLDGSDVLGKPMTSSIHSSFSKAISSIKDDYDFFKDVDQITYYIRKKEIVVDGDFFGTVILFRKANEIQQIEHQYRNQTKSKNFIAKYSFEDIITRNESILETIKVGKKLAQSNGTILILGETGTGKEILAQAVHNASPRSYYPFVGVNFAAFSESLLESELFGYEKGAFTGASKNGRSGLFEQAHRGTLFLDEIGDAAPALQNRLLRVLQEKEIMRVGGEQVIPLDLRIVAATNKNLEEMIECGTFRKDLFYRLNVLPIYVPPLRDRPEDIPLLVRHLTAEIAREMVKSPLNFSDDAFTALKEYHWPGNIRELRNVAEYLMHVCEGTVFKEHLPFLSKQQRFINIKREDNQNFVDLLDDFKEKGFLKEMLMILRVLSENPRTQSGRNAILQDLHQLGICLTEQQLRYRLELLRDVGAISVHRGRKGTSISQKGKDFLNLCNKKSDI</sequence>
<dbReference type="Proteomes" id="UP000295416">
    <property type="component" value="Unassembled WGS sequence"/>
</dbReference>
<keyword evidence="8" id="KW-1185">Reference proteome</keyword>
<dbReference type="InterPro" id="IPR025662">
    <property type="entry name" value="Sigma_54_int_dom_ATP-bd_1"/>
</dbReference>
<dbReference type="SMART" id="SM00382">
    <property type="entry name" value="AAA"/>
    <property type="match status" value="1"/>
</dbReference>
<reference evidence="7 8" key="1">
    <citation type="submission" date="2019-03" db="EMBL/GenBank/DDBJ databases">
        <title>Genomic Encyclopedia of Type Strains, Phase IV (KMG-IV): sequencing the most valuable type-strain genomes for metagenomic binning, comparative biology and taxonomic classification.</title>
        <authorList>
            <person name="Goeker M."/>
        </authorList>
    </citation>
    <scope>NUCLEOTIDE SEQUENCE [LARGE SCALE GENOMIC DNA]</scope>
    <source>
        <strain evidence="7 8">DSM 19377</strain>
    </source>
</reference>
<name>A0A4R2P4M0_9BACL</name>
<dbReference type="Gene3D" id="1.10.8.60">
    <property type="match status" value="1"/>
</dbReference>
<keyword evidence="4" id="KW-0804">Transcription</keyword>
<dbReference type="InterPro" id="IPR002078">
    <property type="entry name" value="Sigma_54_int"/>
</dbReference>
<dbReference type="EMBL" id="SLXK01000009">
    <property type="protein sequence ID" value="TCP29597.1"/>
    <property type="molecule type" value="Genomic_DNA"/>
</dbReference>
<dbReference type="PROSITE" id="PS00688">
    <property type="entry name" value="SIGMA54_INTERACT_3"/>
    <property type="match status" value="1"/>
</dbReference>
<evidence type="ECO:0000259" key="5">
    <source>
        <dbReference type="PROSITE" id="PS50045"/>
    </source>
</evidence>
<keyword evidence="1" id="KW-0547">Nucleotide-binding</keyword>
<dbReference type="InterPro" id="IPR027417">
    <property type="entry name" value="P-loop_NTPase"/>
</dbReference>
<dbReference type="InterPro" id="IPR013767">
    <property type="entry name" value="PAS_fold"/>
</dbReference>
<comment type="caution">
    <text evidence="7">The sequence shown here is derived from an EMBL/GenBank/DDBJ whole genome shotgun (WGS) entry which is preliminary data.</text>
</comment>
<keyword evidence="2" id="KW-0067">ATP-binding</keyword>
<dbReference type="PROSITE" id="PS50112">
    <property type="entry name" value="PAS"/>
    <property type="match status" value="1"/>
</dbReference>
<keyword evidence="3" id="KW-0805">Transcription regulation</keyword>
<dbReference type="GO" id="GO:0006355">
    <property type="term" value="P:regulation of DNA-templated transcription"/>
    <property type="evidence" value="ECO:0007669"/>
    <property type="project" value="InterPro"/>
</dbReference>
<dbReference type="RefSeq" id="WP_132745598.1">
    <property type="nucleotide sequence ID" value="NZ_SLXK01000009.1"/>
</dbReference>
<dbReference type="CDD" id="cd00009">
    <property type="entry name" value="AAA"/>
    <property type="match status" value="1"/>
</dbReference>
<dbReference type="OrthoDB" id="9771372at2"/>
<organism evidence="7 8">
    <name type="scientific">Scopulibacillus darangshiensis</name>
    <dbReference type="NCBI Taxonomy" id="442528"/>
    <lineage>
        <taxon>Bacteria</taxon>
        <taxon>Bacillati</taxon>
        <taxon>Bacillota</taxon>
        <taxon>Bacilli</taxon>
        <taxon>Bacillales</taxon>
        <taxon>Sporolactobacillaceae</taxon>
        <taxon>Scopulibacillus</taxon>
    </lineage>
</organism>
<dbReference type="PROSITE" id="PS50045">
    <property type="entry name" value="SIGMA54_INTERACT_4"/>
    <property type="match status" value="1"/>
</dbReference>
<evidence type="ECO:0000256" key="3">
    <source>
        <dbReference type="ARBA" id="ARBA00023015"/>
    </source>
</evidence>
<dbReference type="PROSITE" id="PS00675">
    <property type="entry name" value="SIGMA54_INTERACT_1"/>
    <property type="match status" value="1"/>
</dbReference>
<dbReference type="Gene3D" id="1.10.10.10">
    <property type="entry name" value="Winged helix-like DNA-binding domain superfamily/Winged helix DNA-binding domain"/>
    <property type="match status" value="1"/>
</dbReference>
<evidence type="ECO:0000313" key="7">
    <source>
        <dbReference type="EMBL" id="TCP29597.1"/>
    </source>
</evidence>
<dbReference type="SUPFAM" id="SSF55785">
    <property type="entry name" value="PYP-like sensor domain (PAS domain)"/>
    <property type="match status" value="1"/>
</dbReference>
<evidence type="ECO:0000256" key="1">
    <source>
        <dbReference type="ARBA" id="ARBA00022741"/>
    </source>
</evidence>